<organism evidence="10">
    <name type="scientific">Caenorhabditis remanei</name>
    <name type="common">Caenorhabditis vulgaris</name>
    <dbReference type="NCBI Taxonomy" id="31234"/>
    <lineage>
        <taxon>Eukaryota</taxon>
        <taxon>Metazoa</taxon>
        <taxon>Ecdysozoa</taxon>
        <taxon>Nematoda</taxon>
        <taxon>Chromadorea</taxon>
        <taxon>Rhabditida</taxon>
        <taxon>Rhabditina</taxon>
        <taxon>Rhabditomorpha</taxon>
        <taxon>Rhabditoidea</taxon>
        <taxon>Rhabditidae</taxon>
        <taxon>Peloderinae</taxon>
        <taxon>Caenorhabditis</taxon>
    </lineage>
</organism>
<dbReference type="InterPro" id="IPR001452">
    <property type="entry name" value="SH3_domain"/>
</dbReference>
<dbReference type="SMART" id="SM00454">
    <property type="entry name" value="SAM"/>
    <property type="match status" value="2"/>
</dbReference>
<dbReference type="SMART" id="SM00326">
    <property type="entry name" value="SH3"/>
    <property type="match status" value="1"/>
</dbReference>
<dbReference type="Pfam" id="PF12796">
    <property type="entry name" value="Ank_2"/>
    <property type="match status" value="2"/>
</dbReference>
<dbReference type="InterPro" id="IPR013761">
    <property type="entry name" value="SAM/pointed_sf"/>
</dbReference>
<feature type="compositionally biased region" description="Polar residues" evidence="6">
    <location>
        <begin position="347"/>
        <end position="367"/>
    </location>
</feature>
<protein>
    <submittedName>
        <fullName evidence="9">Uncharacterized protein</fullName>
    </submittedName>
</protein>
<feature type="repeat" description="ANK" evidence="4">
    <location>
        <begin position="96"/>
        <end position="128"/>
    </location>
</feature>
<dbReference type="InParanoid" id="E3M9Z9"/>
<dbReference type="InterPro" id="IPR002110">
    <property type="entry name" value="Ankyrin_rpt"/>
</dbReference>
<feature type="compositionally biased region" description="Low complexity" evidence="6">
    <location>
        <begin position="486"/>
        <end position="495"/>
    </location>
</feature>
<dbReference type="SUPFAM" id="SSF48403">
    <property type="entry name" value="Ankyrin repeat"/>
    <property type="match status" value="1"/>
</dbReference>
<dbReference type="Pfam" id="PF00023">
    <property type="entry name" value="Ank"/>
    <property type="match status" value="1"/>
</dbReference>
<dbReference type="Gene3D" id="1.25.40.20">
    <property type="entry name" value="Ankyrin repeat-containing domain"/>
    <property type="match status" value="1"/>
</dbReference>
<evidence type="ECO:0000313" key="10">
    <source>
        <dbReference type="Proteomes" id="UP000008281"/>
    </source>
</evidence>
<dbReference type="InterPro" id="IPR033635">
    <property type="entry name" value="ANKS1/Caskin"/>
</dbReference>
<dbReference type="CDD" id="cd00174">
    <property type="entry name" value="SH3"/>
    <property type="match status" value="1"/>
</dbReference>
<dbReference type="InterPro" id="IPR036770">
    <property type="entry name" value="Ankyrin_rpt-contain_sf"/>
</dbReference>
<feature type="domain" description="SAM" evidence="8">
    <location>
        <begin position="614"/>
        <end position="678"/>
    </location>
</feature>
<dbReference type="InterPro" id="IPR036028">
    <property type="entry name" value="SH3-like_dom_sf"/>
</dbReference>
<keyword evidence="1 5" id="KW-0728">SH3 domain</keyword>
<dbReference type="eggNOG" id="KOG0504">
    <property type="taxonomic scope" value="Eukaryota"/>
</dbReference>
<dbReference type="SUPFAM" id="SSF47769">
    <property type="entry name" value="SAM/Pointed domain"/>
    <property type="match status" value="2"/>
</dbReference>
<dbReference type="SUPFAM" id="SSF50044">
    <property type="entry name" value="SH3-domain"/>
    <property type="match status" value="1"/>
</dbReference>
<feature type="region of interest" description="Disordered" evidence="6">
    <location>
        <begin position="486"/>
        <end position="520"/>
    </location>
</feature>
<dbReference type="PROSITE" id="PS50002">
    <property type="entry name" value="SH3"/>
    <property type="match status" value="1"/>
</dbReference>
<evidence type="ECO:0000256" key="3">
    <source>
        <dbReference type="ARBA" id="ARBA00023043"/>
    </source>
</evidence>
<dbReference type="FunFam" id="1.10.150.50:FF:000071">
    <property type="entry name" value="Caskin, isoform D"/>
    <property type="match status" value="1"/>
</dbReference>
<keyword evidence="3 4" id="KW-0040">ANK repeat</keyword>
<evidence type="ECO:0000256" key="6">
    <source>
        <dbReference type="SAM" id="MobiDB-lite"/>
    </source>
</evidence>
<evidence type="ECO:0000259" key="8">
    <source>
        <dbReference type="PROSITE" id="PS50105"/>
    </source>
</evidence>
<feature type="region of interest" description="Disordered" evidence="6">
    <location>
        <begin position="344"/>
        <end position="369"/>
    </location>
</feature>
<feature type="domain" description="SH3" evidence="7">
    <location>
        <begin position="261"/>
        <end position="325"/>
    </location>
</feature>
<dbReference type="PROSITE" id="PS50105">
    <property type="entry name" value="SAM_DOMAIN"/>
    <property type="match status" value="2"/>
</dbReference>
<evidence type="ECO:0000256" key="1">
    <source>
        <dbReference type="ARBA" id="ARBA00022443"/>
    </source>
</evidence>
<evidence type="ECO:0000256" key="5">
    <source>
        <dbReference type="PROSITE-ProRule" id="PRU00192"/>
    </source>
</evidence>
<feature type="region of interest" description="Disordered" evidence="6">
    <location>
        <begin position="713"/>
        <end position="741"/>
    </location>
</feature>
<feature type="region of interest" description="Disordered" evidence="6">
    <location>
        <begin position="759"/>
        <end position="779"/>
    </location>
</feature>
<dbReference type="Pfam" id="PF00018">
    <property type="entry name" value="SH3_1"/>
    <property type="match status" value="1"/>
</dbReference>
<feature type="repeat" description="ANK" evidence="4">
    <location>
        <begin position="63"/>
        <end position="95"/>
    </location>
</feature>
<dbReference type="InterPro" id="IPR001660">
    <property type="entry name" value="SAM"/>
</dbReference>
<name>E3M9Z9_CAERE</name>
<dbReference type="InterPro" id="IPR035498">
    <property type="entry name" value="Caskin1/2_SAM_2"/>
</dbReference>
<dbReference type="Pfam" id="PF00536">
    <property type="entry name" value="SAM_1"/>
    <property type="match status" value="2"/>
</dbReference>
<dbReference type="eggNOG" id="KOG4384">
    <property type="taxonomic scope" value="Eukaryota"/>
</dbReference>
<dbReference type="Gene3D" id="1.10.150.50">
    <property type="entry name" value="Transcription Factor, Ets-1"/>
    <property type="match status" value="2"/>
</dbReference>
<proteinExistence type="predicted"/>
<dbReference type="SMART" id="SM00248">
    <property type="entry name" value="ANK"/>
    <property type="match status" value="6"/>
</dbReference>
<evidence type="ECO:0000313" key="9">
    <source>
        <dbReference type="EMBL" id="EFO96910.1"/>
    </source>
</evidence>
<feature type="domain" description="SAM" evidence="8">
    <location>
        <begin position="549"/>
        <end position="607"/>
    </location>
</feature>
<feature type="compositionally biased region" description="Polar residues" evidence="6">
    <location>
        <begin position="713"/>
        <end position="723"/>
    </location>
</feature>
<reference evidence="9" key="1">
    <citation type="submission" date="2007-07" db="EMBL/GenBank/DDBJ databases">
        <title>PCAP assembly of the Caenorhabditis remanei genome.</title>
        <authorList>
            <consortium name="The Caenorhabditis remanei Sequencing Consortium"/>
            <person name="Wilson R.K."/>
        </authorList>
    </citation>
    <scope>NUCLEOTIDE SEQUENCE [LARGE SCALE GENOMIC DNA]</scope>
    <source>
        <strain evidence="9">PB4641</strain>
    </source>
</reference>
<feature type="repeat" description="ANK" evidence="4">
    <location>
        <begin position="166"/>
        <end position="198"/>
    </location>
</feature>
<keyword evidence="2" id="KW-0677">Repeat</keyword>
<dbReference type="Proteomes" id="UP000008281">
    <property type="component" value="Unassembled WGS sequence"/>
</dbReference>
<dbReference type="OrthoDB" id="5314041at2759"/>
<dbReference type="PROSITE" id="PS50297">
    <property type="entry name" value="ANK_REP_REGION"/>
    <property type="match status" value="3"/>
</dbReference>
<evidence type="ECO:0000259" key="7">
    <source>
        <dbReference type="PROSITE" id="PS50002"/>
    </source>
</evidence>
<evidence type="ECO:0000256" key="4">
    <source>
        <dbReference type="PROSITE-ProRule" id="PRU00023"/>
    </source>
</evidence>
<evidence type="ECO:0000256" key="2">
    <source>
        <dbReference type="ARBA" id="ARBA00022737"/>
    </source>
</evidence>
<dbReference type="EMBL" id="DS268431">
    <property type="protein sequence ID" value="EFO96910.1"/>
    <property type="molecule type" value="Genomic_DNA"/>
</dbReference>
<dbReference type="Gene3D" id="2.30.30.40">
    <property type="entry name" value="SH3 Domains"/>
    <property type="match status" value="1"/>
</dbReference>
<dbReference type="OMA" id="PNECPPP"/>
<dbReference type="AlphaFoldDB" id="E3M9Z9"/>
<feature type="repeat" description="ANK" evidence="4">
    <location>
        <begin position="198"/>
        <end position="230"/>
    </location>
</feature>
<dbReference type="HOGENOM" id="CLU_014129_0_0_1"/>
<dbReference type="PANTHER" id="PTHR24174">
    <property type="entry name" value="ANKYRIN REPEAT AND STERILE ALPHA MOTIF DOMAIN-CONTAINING PROTEIN 1"/>
    <property type="match status" value="1"/>
</dbReference>
<accession>E3M9Z9</accession>
<dbReference type="PANTHER" id="PTHR24174:SF16">
    <property type="entry name" value="CASKIN-2"/>
    <property type="match status" value="1"/>
</dbReference>
<feature type="compositionally biased region" description="Low complexity" evidence="6">
    <location>
        <begin position="505"/>
        <end position="518"/>
    </location>
</feature>
<sequence>MSSRKLLRRFSSSISDLLSIPKRDLSDNEEVTPLHNAVKMGNTVMAKNFIDSKSMWIDEPDIRGQTALHLSITYGDTEMTSLLLKGGANVDAADHDGTTACHIACRDGMIDHFNLLIYYHADICSVDRAGRTPFDLACEQGQEKMLERLFICGLKKINFQCMDYFHTASALHLAADSGQVQVVSLLLDNNWYLNFTSESGSALHMAAGSGQIQVVRFLLKTGIDATITNSDGLTAYAWAKKNSGRNPITYKEIRFLLKNFHTFTNAIAVEDYCGVEANELSLSKGDQVWVIERRTSEVWKGIVFGRKGNSRGGFFQSKVIEEQKETRDKNEELLTTPKIETRKNHNKMSSRIAKNQKNPTSTFSKQASIPVVPRRSCSTIQYHDINRNTPTQMTSFGRTASCYGDTNNLKPNNAMTKSTSGSFGSDSFHVFNNGSRTSTPNPSNMYNSSSCLYPAKVENHYASIGSSSSQSSSGFESAKCSASTSASSFPSAGQSNESGCESAHSVRSVESGSGSSSSIHGLDDSLYRSTHEVDVTGMVQSGVPHAEILANWLDSINMNSYLAVFLKQGYDLQTIARCTPADLLSLGIKNPDHRKKLINDIHSWKIMDQWPSVVPNNSLREWLHAIALAEYIPLFESQRYTTVRDLLELQWEDFEDIGVKRLGHLKRFGLTIKKLKDHQRLAASSLQPSQYAVHSNPSSYHVPQTYGYSTMTAPQRQQSGTTFRSNDPPPPAPSAPNRSLRASSDKIDYLSYQQNNWKSATTLPEAPPKPIFLSSKPKSTSDLLFGDDTPIRLNLVSTGKILSDISKLKKDEEEDQELDDPNECPPPPAPLHCNVGMHHISSSNLSSFNSSLSHDQFPFANENCGTIRYSSGRQTNAFDVPTSLPPLISDDHGSESSIGSSSKAPTIDEMLQDIQGAMDNLISPTSTLRK</sequence>
<keyword evidence="10" id="KW-1185">Reference proteome</keyword>
<dbReference type="CDD" id="cd09498">
    <property type="entry name" value="SAM_caskin1_2_repeat2"/>
    <property type="match status" value="1"/>
</dbReference>
<gene>
    <name evidence="9" type="ORF">CRE_17194</name>
</gene>
<dbReference type="STRING" id="31234.E3M9Z9"/>
<dbReference type="PROSITE" id="PS50088">
    <property type="entry name" value="ANK_REPEAT"/>
    <property type="match status" value="4"/>
</dbReference>